<dbReference type="eggNOG" id="COG4972">
    <property type="taxonomic scope" value="Bacteria"/>
</dbReference>
<dbReference type="AlphaFoldDB" id="K8E062"/>
<accession>K8E062</accession>
<proteinExistence type="predicted"/>
<keyword evidence="2" id="KW-1185">Reference proteome</keyword>
<dbReference type="Pfam" id="PF11104">
    <property type="entry name" value="PilM_2"/>
    <property type="match status" value="1"/>
</dbReference>
<dbReference type="InterPro" id="IPR050696">
    <property type="entry name" value="FtsA/MreB"/>
</dbReference>
<dbReference type="InterPro" id="IPR043129">
    <property type="entry name" value="ATPase_NBD"/>
</dbReference>
<organism evidence="1 2">
    <name type="scientific">Desulforamulus hydrothermalis Lam5 = DSM 18033</name>
    <dbReference type="NCBI Taxonomy" id="1121428"/>
    <lineage>
        <taxon>Bacteria</taxon>
        <taxon>Bacillati</taxon>
        <taxon>Bacillota</taxon>
        <taxon>Clostridia</taxon>
        <taxon>Eubacteriales</taxon>
        <taxon>Peptococcaceae</taxon>
        <taxon>Desulforamulus</taxon>
    </lineage>
</organism>
<name>K8E062_9FIRM</name>
<dbReference type="Gene3D" id="3.30.420.40">
    <property type="match status" value="2"/>
</dbReference>
<dbReference type="CDD" id="cd24049">
    <property type="entry name" value="ASKHA_NBD_PilM"/>
    <property type="match status" value="1"/>
</dbReference>
<dbReference type="STRING" id="1121428.DESHY_60046"/>
<dbReference type="EMBL" id="CAOS01000013">
    <property type="protein sequence ID" value="CCO08874.1"/>
    <property type="molecule type" value="Genomic_DNA"/>
</dbReference>
<comment type="caution">
    <text evidence="1">The sequence shown here is derived from an EMBL/GenBank/DDBJ whole genome shotgun (WGS) entry which is preliminary data.</text>
</comment>
<dbReference type="RefSeq" id="WP_008412540.1">
    <property type="nucleotide sequence ID" value="NZ_CAOS01000013.1"/>
</dbReference>
<dbReference type="SUPFAM" id="SSF53067">
    <property type="entry name" value="Actin-like ATPase domain"/>
    <property type="match status" value="2"/>
</dbReference>
<reference evidence="1 2" key="1">
    <citation type="journal article" date="2013" name="Genome Announc.">
        <title>Genome Sequence of the Sulfate-Reducing Bacterium Desulfotomaculum hydrothermale Lam5(T).</title>
        <authorList>
            <person name="Amin O."/>
            <person name="Fardeau M.L."/>
            <person name="Valette O."/>
            <person name="Hirschler-Rea A."/>
            <person name="Barbe V."/>
            <person name="Medigue C."/>
            <person name="Vacherie B."/>
            <person name="Ollivier B."/>
            <person name="Bertin P.N."/>
            <person name="Dolla A."/>
        </authorList>
    </citation>
    <scope>NUCLEOTIDE SEQUENCE [LARGE SCALE GENOMIC DNA]</scope>
    <source>
        <strain evidence="2">Lam5 / DSM 18033</strain>
    </source>
</reference>
<gene>
    <name evidence="1" type="ORF">DESHY_60046</name>
</gene>
<sequence>MKRLLEQIFTRRQPCLAAVDLGTHRIKAVEVKINRGVPNLAALGSVPAPPAGPAPEAEAELAEALGRLMHTAGLTSRQVVISLPVQQVKTRLLKLPKLTKQAWQARINHEAQELVGLPAAHLTVRYVKLAEQVDNGQILSSLLLVALPTSVVEQYYHVFLMAGLRVVGIDLPAFSLWRLFGREADRQPLAVIDIGVAAAQLVLVQGGRINWVGQVAVGSDTVTGVIAQSYGISRQEARQLLEEGGRLPSGEGAASTAPAVQWQLDFYIREGIDQLAKEIYKHLAPEQTYPGRILLTGATSRLPGLGGYLSQKWGIATAAGPPACWQSVVDKPDRAYDPAYAVALGLILGEVGYHV</sequence>
<protein>
    <submittedName>
        <fullName evidence="1">Putative Type IV pilus assembly protein PilM</fullName>
    </submittedName>
</protein>
<dbReference type="InterPro" id="IPR005883">
    <property type="entry name" value="PilM"/>
</dbReference>
<evidence type="ECO:0000313" key="2">
    <source>
        <dbReference type="Proteomes" id="UP000009315"/>
    </source>
</evidence>
<dbReference type="PANTHER" id="PTHR32432:SF3">
    <property type="entry name" value="ETHANOLAMINE UTILIZATION PROTEIN EUTJ"/>
    <property type="match status" value="1"/>
</dbReference>
<dbReference type="Proteomes" id="UP000009315">
    <property type="component" value="Unassembled WGS sequence"/>
</dbReference>
<dbReference type="PANTHER" id="PTHR32432">
    <property type="entry name" value="CELL DIVISION PROTEIN FTSA-RELATED"/>
    <property type="match status" value="1"/>
</dbReference>
<dbReference type="Gene3D" id="3.30.1490.300">
    <property type="match status" value="1"/>
</dbReference>
<evidence type="ECO:0000313" key="1">
    <source>
        <dbReference type="EMBL" id="CCO08874.1"/>
    </source>
</evidence>